<evidence type="ECO:0000256" key="5">
    <source>
        <dbReference type="ARBA" id="ARBA00022989"/>
    </source>
</evidence>
<keyword evidence="4" id="KW-0125">Carotenoid biosynthesis</keyword>
<feature type="compositionally biased region" description="Basic and acidic residues" evidence="8">
    <location>
        <begin position="122"/>
        <end position="132"/>
    </location>
</feature>
<feature type="transmembrane region" description="Helical" evidence="9">
    <location>
        <begin position="43"/>
        <end position="66"/>
    </location>
</feature>
<feature type="transmembrane region" description="Helical" evidence="9">
    <location>
        <begin position="86"/>
        <end position="103"/>
    </location>
</feature>
<keyword evidence="6 9" id="KW-0472">Membrane</keyword>
<evidence type="ECO:0000256" key="4">
    <source>
        <dbReference type="ARBA" id="ARBA00022746"/>
    </source>
</evidence>
<dbReference type="Pfam" id="PF18916">
    <property type="entry name" value="Lycopene_cyc"/>
    <property type="match status" value="1"/>
</dbReference>
<evidence type="ECO:0000256" key="2">
    <source>
        <dbReference type="ARBA" id="ARBA00004829"/>
    </source>
</evidence>
<organism evidence="11 12">
    <name type="scientific">Brevibacterium salitolerans</name>
    <dbReference type="NCBI Taxonomy" id="1403566"/>
    <lineage>
        <taxon>Bacteria</taxon>
        <taxon>Bacillati</taxon>
        <taxon>Actinomycetota</taxon>
        <taxon>Actinomycetes</taxon>
        <taxon>Micrococcales</taxon>
        <taxon>Brevibacteriaceae</taxon>
        <taxon>Brevibacterium</taxon>
    </lineage>
</organism>
<feature type="transmembrane region" description="Helical" evidence="9">
    <location>
        <begin position="6"/>
        <end position="22"/>
    </location>
</feature>
<proteinExistence type="predicted"/>
<keyword evidence="3 9" id="KW-0812">Transmembrane</keyword>
<feature type="domain" description="Lycopene cyclase" evidence="10">
    <location>
        <begin position="2"/>
        <end position="99"/>
    </location>
</feature>
<accession>A0ABN2WGU2</accession>
<keyword evidence="12" id="KW-1185">Reference proteome</keyword>
<protein>
    <recommendedName>
        <fullName evidence="10">Lycopene cyclase domain-containing protein</fullName>
    </recommendedName>
</protein>
<dbReference type="Proteomes" id="UP001500984">
    <property type="component" value="Unassembled WGS sequence"/>
</dbReference>
<comment type="subcellular location">
    <subcellularLocation>
        <location evidence="1">Membrane</location>
        <topology evidence="1">Multi-pass membrane protein</topology>
    </subcellularLocation>
</comment>
<evidence type="ECO:0000256" key="9">
    <source>
        <dbReference type="SAM" id="Phobius"/>
    </source>
</evidence>
<gene>
    <name evidence="11" type="ORF">GCM10009823_09430</name>
</gene>
<keyword evidence="5 9" id="KW-1133">Transmembrane helix</keyword>
<evidence type="ECO:0000256" key="8">
    <source>
        <dbReference type="SAM" id="MobiDB-lite"/>
    </source>
</evidence>
<sequence length="140" mass="14932">MTYWLINAGFLLAAAVLFACACRRGPDSTRRTPRAQLSRAAALLTAAVLLTLTAVFDNIMISVGLVDYGDAQISGIRLGVMPVEDFSYTVFAVLALPALWTLLGRRMQRSAGSASAADTAPEADRSEGERPGRAQQGDTR</sequence>
<comment type="pathway">
    <text evidence="2">Carotenoid biosynthesis.</text>
</comment>
<evidence type="ECO:0000313" key="12">
    <source>
        <dbReference type="Proteomes" id="UP001500984"/>
    </source>
</evidence>
<evidence type="ECO:0000259" key="10">
    <source>
        <dbReference type="Pfam" id="PF18916"/>
    </source>
</evidence>
<evidence type="ECO:0000256" key="3">
    <source>
        <dbReference type="ARBA" id="ARBA00022692"/>
    </source>
</evidence>
<dbReference type="InterPro" id="IPR017825">
    <property type="entry name" value="Lycopene_cyclase_dom"/>
</dbReference>
<dbReference type="NCBIfam" id="TIGR03462">
    <property type="entry name" value="CarR_dom_SF"/>
    <property type="match status" value="1"/>
</dbReference>
<dbReference type="EMBL" id="BAAAPZ010000003">
    <property type="protein sequence ID" value="GAA2091989.1"/>
    <property type="molecule type" value="Genomic_DNA"/>
</dbReference>
<reference evidence="11 12" key="1">
    <citation type="journal article" date="2019" name="Int. J. Syst. Evol. Microbiol.">
        <title>The Global Catalogue of Microorganisms (GCM) 10K type strain sequencing project: providing services to taxonomists for standard genome sequencing and annotation.</title>
        <authorList>
            <consortium name="The Broad Institute Genomics Platform"/>
            <consortium name="The Broad Institute Genome Sequencing Center for Infectious Disease"/>
            <person name="Wu L."/>
            <person name="Ma J."/>
        </authorList>
    </citation>
    <scope>NUCLEOTIDE SEQUENCE [LARGE SCALE GENOMIC DNA]</scope>
    <source>
        <strain evidence="11 12">JCM 15900</strain>
    </source>
</reference>
<evidence type="ECO:0000256" key="6">
    <source>
        <dbReference type="ARBA" id="ARBA00023136"/>
    </source>
</evidence>
<evidence type="ECO:0000313" key="11">
    <source>
        <dbReference type="EMBL" id="GAA2091989.1"/>
    </source>
</evidence>
<name>A0ABN2WGU2_9MICO</name>
<comment type="caution">
    <text evidence="11">The sequence shown here is derived from an EMBL/GenBank/DDBJ whole genome shotgun (WGS) entry which is preliminary data.</text>
</comment>
<keyword evidence="7" id="KW-0413">Isomerase</keyword>
<evidence type="ECO:0000256" key="1">
    <source>
        <dbReference type="ARBA" id="ARBA00004141"/>
    </source>
</evidence>
<feature type="region of interest" description="Disordered" evidence="8">
    <location>
        <begin position="112"/>
        <end position="140"/>
    </location>
</feature>
<evidence type="ECO:0000256" key="7">
    <source>
        <dbReference type="ARBA" id="ARBA00023235"/>
    </source>
</evidence>
<dbReference type="RefSeq" id="WP_344335685.1">
    <property type="nucleotide sequence ID" value="NZ_BAAAPZ010000003.1"/>
</dbReference>